<accession>A0A1D2MNV6</accession>
<protein>
    <submittedName>
        <fullName evidence="1">Uncharacterized protein</fullName>
    </submittedName>
</protein>
<keyword evidence="2" id="KW-1185">Reference proteome</keyword>
<evidence type="ECO:0000313" key="1">
    <source>
        <dbReference type="EMBL" id="ODM94618.1"/>
    </source>
</evidence>
<name>A0A1D2MNV6_ORCCI</name>
<dbReference type="EMBL" id="LJIJ01000781">
    <property type="protein sequence ID" value="ODM94618.1"/>
    <property type="molecule type" value="Genomic_DNA"/>
</dbReference>
<comment type="caution">
    <text evidence="1">The sequence shown here is derived from an EMBL/GenBank/DDBJ whole genome shotgun (WGS) entry which is preliminary data.</text>
</comment>
<organism evidence="1 2">
    <name type="scientific">Orchesella cincta</name>
    <name type="common">Springtail</name>
    <name type="synonym">Podura cincta</name>
    <dbReference type="NCBI Taxonomy" id="48709"/>
    <lineage>
        <taxon>Eukaryota</taxon>
        <taxon>Metazoa</taxon>
        <taxon>Ecdysozoa</taxon>
        <taxon>Arthropoda</taxon>
        <taxon>Hexapoda</taxon>
        <taxon>Collembola</taxon>
        <taxon>Entomobryomorpha</taxon>
        <taxon>Entomobryoidea</taxon>
        <taxon>Orchesellidae</taxon>
        <taxon>Orchesellinae</taxon>
        <taxon>Orchesella</taxon>
    </lineage>
</organism>
<sequence length="51" mass="5864">ILTSFTTLLVNHHCMKLKSIESTHFRLVLEAFWTKTCGAVRINFELQGQLS</sequence>
<gene>
    <name evidence="1" type="ORF">Ocin01_12071</name>
</gene>
<evidence type="ECO:0000313" key="2">
    <source>
        <dbReference type="Proteomes" id="UP000094527"/>
    </source>
</evidence>
<feature type="non-terminal residue" evidence="1">
    <location>
        <position position="1"/>
    </location>
</feature>
<dbReference type="Proteomes" id="UP000094527">
    <property type="component" value="Unassembled WGS sequence"/>
</dbReference>
<reference evidence="1 2" key="1">
    <citation type="journal article" date="2016" name="Genome Biol. Evol.">
        <title>Gene Family Evolution Reflects Adaptation to Soil Environmental Stressors in the Genome of the Collembolan Orchesella cincta.</title>
        <authorList>
            <person name="Faddeeva-Vakhrusheva A."/>
            <person name="Derks M.F."/>
            <person name="Anvar S.Y."/>
            <person name="Agamennone V."/>
            <person name="Suring W."/>
            <person name="Smit S."/>
            <person name="van Straalen N.M."/>
            <person name="Roelofs D."/>
        </authorList>
    </citation>
    <scope>NUCLEOTIDE SEQUENCE [LARGE SCALE GENOMIC DNA]</scope>
    <source>
        <tissue evidence="1">Mixed pool</tissue>
    </source>
</reference>
<proteinExistence type="predicted"/>
<dbReference type="AlphaFoldDB" id="A0A1D2MNV6"/>